<proteinExistence type="predicted"/>
<accession>E4YEH3</accession>
<evidence type="ECO:0000313" key="1">
    <source>
        <dbReference type="EMBL" id="CBY33910.1"/>
    </source>
</evidence>
<dbReference type="EMBL" id="FN654458">
    <property type="protein sequence ID" value="CBY33910.1"/>
    <property type="molecule type" value="Genomic_DNA"/>
</dbReference>
<reference evidence="1" key="1">
    <citation type="journal article" date="2010" name="Science">
        <title>Plasticity of animal genome architecture unmasked by rapid evolution of a pelagic tunicate.</title>
        <authorList>
            <person name="Denoeud F."/>
            <person name="Henriet S."/>
            <person name="Mungpakdee S."/>
            <person name="Aury J.M."/>
            <person name="Da Silva C."/>
            <person name="Brinkmann H."/>
            <person name="Mikhaleva J."/>
            <person name="Olsen L.C."/>
            <person name="Jubin C."/>
            <person name="Canestro C."/>
            <person name="Bouquet J.M."/>
            <person name="Danks G."/>
            <person name="Poulain J."/>
            <person name="Campsteijn C."/>
            <person name="Adamski M."/>
            <person name="Cross I."/>
            <person name="Yadetie F."/>
            <person name="Muffato M."/>
            <person name="Louis A."/>
            <person name="Butcher S."/>
            <person name="Tsagkogeorga G."/>
            <person name="Konrad A."/>
            <person name="Singh S."/>
            <person name="Jensen M.F."/>
            <person name="Cong E.H."/>
            <person name="Eikeseth-Otteraa H."/>
            <person name="Noel B."/>
            <person name="Anthouard V."/>
            <person name="Porcel B.M."/>
            <person name="Kachouri-Lafond R."/>
            <person name="Nishino A."/>
            <person name="Ugolini M."/>
            <person name="Chourrout P."/>
            <person name="Nishida H."/>
            <person name="Aasland R."/>
            <person name="Huzurbazar S."/>
            <person name="Westhof E."/>
            <person name="Delsuc F."/>
            <person name="Lehrach H."/>
            <person name="Reinhardt R."/>
            <person name="Weissenbach J."/>
            <person name="Roy S.W."/>
            <person name="Artiguenave F."/>
            <person name="Postlethwait J.H."/>
            <person name="Manak J.R."/>
            <person name="Thompson E.M."/>
            <person name="Jaillon O."/>
            <person name="Du Pasquier L."/>
            <person name="Boudinot P."/>
            <person name="Liberles D.A."/>
            <person name="Volff J.N."/>
            <person name="Philippe H."/>
            <person name="Lenhard B."/>
            <person name="Roest Crollius H."/>
            <person name="Wincker P."/>
            <person name="Chourrout D."/>
        </authorList>
    </citation>
    <scope>NUCLEOTIDE SEQUENCE [LARGE SCALE GENOMIC DNA]</scope>
</reference>
<organism evidence="1">
    <name type="scientific">Oikopleura dioica</name>
    <name type="common">Tunicate</name>
    <dbReference type="NCBI Taxonomy" id="34765"/>
    <lineage>
        <taxon>Eukaryota</taxon>
        <taxon>Metazoa</taxon>
        <taxon>Chordata</taxon>
        <taxon>Tunicata</taxon>
        <taxon>Appendicularia</taxon>
        <taxon>Copelata</taxon>
        <taxon>Oikopleuridae</taxon>
        <taxon>Oikopleura</taxon>
    </lineage>
</organism>
<name>E4YEH3_OIKDI</name>
<sequence>MLMFFFTLDHSLFFFRIKTCQLISPLFSELISYLCFLPMFNHFFPPEKRARASPAQESSAEERNAQFQRGVLNMMQLHPQANVLAEHVFERMPQEGFVDAKNVLLPENGHGYDCLLSFGNCEGLVSQIYQ</sequence>
<gene>
    <name evidence="1" type="ORF">GSOID_T00021882001</name>
</gene>
<dbReference type="AlphaFoldDB" id="E4YEH3"/>
<dbReference type="Proteomes" id="UP000011014">
    <property type="component" value="Unassembled WGS sequence"/>
</dbReference>
<protein>
    <submittedName>
        <fullName evidence="1">Uncharacterized protein</fullName>
    </submittedName>
</protein>